<feature type="domain" description="HTH gntR-type" evidence="4">
    <location>
        <begin position="18"/>
        <end position="85"/>
    </location>
</feature>
<accession>A0A1I0XZF2</accession>
<dbReference type="PROSITE" id="PS50949">
    <property type="entry name" value="HTH_GNTR"/>
    <property type="match status" value="1"/>
</dbReference>
<evidence type="ECO:0000313" key="5">
    <source>
        <dbReference type="EMBL" id="SFB06415.1"/>
    </source>
</evidence>
<reference evidence="5 6" key="1">
    <citation type="submission" date="2016-10" db="EMBL/GenBank/DDBJ databases">
        <authorList>
            <person name="de Groot N.N."/>
        </authorList>
    </citation>
    <scope>NUCLEOTIDE SEQUENCE [LARGE SCALE GENOMIC DNA]</scope>
    <source>
        <strain evidence="5 6">DSM 29316</strain>
    </source>
</reference>
<dbReference type="SUPFAM" id="SSF48008">
    <property type="entry name" value="GntR ligand-binding domain-like"/>
    <property type="match status" value="1"/>
</dbReference>
<dbReference type="Gene3D" id="1.10.10.10">
    <property type="entry name" value="Winged helix-like DNA-binding domain superfamily/Winged helix DNA-binding domain"/>
    <property type="match status" value="1"/>
</dbReference>
<dbReference type="InterPro" id="IPR036390">
    <property type="entry name" value="WH_DNA-bd_sf"/>
</dbReference>
<evidence type="ECO:0000313" key="6">
    <source>
        <dbReference type="Proteomes" id="UP000198796"/>
    </source>
</evidence>
<keyword evidence="3" id="KW-0804">Transcription</keyword>
<dbReference type="Gene3D" id="1.20.120.530">
    <property type="entry name" value="GntR ligand-binding domain-like"/>
    <property type="match status" value="1"/>
</dbReference>
<dbReference type="SUPFAM" id="SSF46785">
    <property type="entry name" value="Winged helix' DNA-binding domain"/>
    <property type="match status" value="1"/>
</dbReference>
<dbReference type="OrthoDB" id="9815654at2"/>
<dbReference type="Pfam" id="PF07729">
    <property type="entry name" value="FCD"/>
    <property type="match status" value="1"/>
</dbReference>
<keyword evidence="1" id="KW-0805">Transcription regulation</keyword>
<evidence type="ECO:0000256" key="3">
    <source>
        <dbReference type="ARBA" id="ARBA00023163"/>
    </source>
</evidence>
<dbReference type="InterPro" id="IPR036388">
    <property type="entry name" value="WH-like_DNA-bd_sf"/>
</dbReference>
<evidence type="ECO:0000256" key="1">
    <source>
        <dbReference type="ARBA" id="ARBA00023015"/>
    </source>
</evidence>
<protein>
    <submittedName>
        <fullName evidence="5">Transcriptional regulator, GntR family</fullName>
    </submittedName>
</protein>
<dbReference type="STRING" id="871651.SAMN05421688_2679"/>
<evidence type="ECO:0000259" key="4">
    <source>
        <dbReference type="PROSITE" id="PS50949"/>
    </source>
</evidence>
<keyword evidence="2" id="KW-0238">DNA-binding</keyword>
<dbReference type="PANTHER" id="PTHR43537">
    <property type="entry name" value="TRANSCRIPTIONAL REGULATOR, GNTR FAMILY"/>
    <property type="match status" value="1"/>
</dbReference>
<dbReference type="Proteomes" id="UP000198796">
    <property type="component" value="Unassembled WGS sequence"/>
</dbReference>
<dbReference type="InterPro" id="IPR000524">
    <property type="entry name" value="Tscrpt_reg_HTH_GntR"/>
</dbReference>
<dbReference type="SMART" id="SM00345">
    <property type="entry name" value="HTH_GNTR"/>
    <property type="match status" value="1"/>
</dbReference>
<dbReference type="SMART" id="SM00895">
    <property type="entry name" value="FCD"/>
    <property type="match status" value="1"/>
</dbReference>
<organism evidence="5 6">
    <name type="scientific">Poseidonocella pacifica</name>
    <dbReference type="NCBI Taxonomy" id="871651"/>
    <lineage>
        <taxon>Bacteria</taxon>
        <taxon>Pseudomonadati</taxon>
        <taxon>Pseudomonadota</taxon>
        <taxon>Alphaproteobacteria</taxon>
        <taxon>Rhodobacterales</taxon>
        <taxon>Roseobacteraceae</taxon>
        <taxon>Poseidonocella</taxon>
    </lineage>
</organism>
<proteinExistence type="predicted"/>
<dbReference type="EMBL" id="FOJU01000004">
    <property type="protein sequence ID" value="SFB06415.1"/>
    <property type="molecule type" value="Genomic_DNA"/>
</dbReference>
<evidence type="ECO:0000256" key="2">
    <source>
        <dbReference type="ARBA" id="ARBA00023125"/>
    </source>
</evidence>
<dbReference type="Pfam" id="PF00392">
    <property type="entry name" value="GntR"/>
    <property type="match status" value="1"/>
</dbReference>
<gene>
    <name evidence="5" type="ORF">SAMN05421688_2679</name>
</gene>
<dbReference type="RefSeq" id="WP_092065712.1">
    <property type="nucleotide sequence ID" value="NZ_FOJU01000004.1"/>
</dbReference>
<dbReference type="GO" id="GO:0003700">
    <property type="term" value="F:DNA-binding transcription factor activity"/>
    <property type="evidence" value="ECO:0007669"/>
    <property type="project" value="InterPro"/>
</dbReference>
<keyword evidence="6" id="KW-1185">Reference proteome</keyword>
<dbReference type="PANTHER" id="PTHR43537:SF39">
    <property type="entry name" value="HTH-TYPE TRANSCRIPTIONAL REGULATOR MCBR"/>
    <property type="match status" value="1"/>
</dbReference>
<name>A0A1I0XZF2_9RHOB</name>
<dbReference type="InterPro" id="IPR011711">
    <property type="entry name" value="GntR_C"/>
</dbReference>
<dbReference type="AlphaFoldDB" id="A0A1I0XZF2"/>
<sequence length="231" mass="25600">MSDTLLDLSEKAAASAPLPAHARVYHDLRAQILFGELAPGEPVTIQGLCERLSAGTTPVREAIRRLCAEGALEMRGNRRICVPDLAPEALADIMLIRRTVEPELARRATKRVTSQQIEDLEIRDRELDETILRGDLHGYLRANYIFHRSIYRIAQAPVLADFADLAWLRFGPSLRVVCGRVGTTGLPDRHKEILDAMRKGDADGAAEALRRDTEQGMALIAEPTARAARFD</sequence>
<dbReference type="GO" id="GO:0003677">
    <property type="term" value="F:DNA binding"/>
    <property type="evidence" value="ECO:0007669"/>
    <property type="project" value="UniProtKB-KW"/>
</dbReference>
<dbReference type="InterPro" id="IPR008920">
    <property type="entry name" value="TF_FadR/GntR_C"/>
</dbReference>